<dbReference type="PROSITE" id="PS51464">
    <property type="entry name" value="SIS"/>
    <property type="match status" value="1"/>
</dbReference>
<dbReference type="InterPro" id="IPR047640">
    <property type="entry name" value="RpiR-like"/>
</dbReference>
<dbReference type="GO" id="GO:0003700">
    <property type="term" value="F:DNA-binding transcription factor activity"/>
    <property type="evidence" value="ECO:0007669"/>
    <property type="project" value="InterPro"/>
</dbReference>
<keyword evidence="1" id="KW-0805">Transcription regulation</keyword>
<dbReference type="GO" id="GO:0097367">
    <property type="term" value="F:carbohydrate derivative binding"/>
    <property type="evidence" value="ECO:0007669"/>
    <property type="project" value="InterPro"/>
</dbReference>
<evidence type="ECO:0000259" key="4">
    <source>
        <dbReference type="PROSITE" id="PS51071"/>
    </source>
</evidence>
<dbReference type="OrthoDB" id="370421at2"/>
<dbReference type="PROSITE" id="PS51071">
    <property type="entry name" value="HTH_RPIR"/>
    <property type="match status" value="1"/>
</dbReference>
<dbReference type="SUPFAM" id="SSF46689">
    <property type="entry name" value="Homeodomain-like"/>
    <property type="match status" value="1"/>
</dbReference>
<gene>
    <name evidence="6" type="ORF">SAMN05421736_101800</name>
</gene>
<dbReference type="PANTHER" id="PTHR30514">
    <property type="entry name" value="GLUCOKINASE"/>
    <property type="match status" value="1"/>
</dbReference>
<organism evidence="6 7">
    <name type="scientific">Evansella caseinilytica</name>
    <dbReference type="NCBI Taxonomy" id="1503961"/>
    <lineage>
        <taxon>Bacteria</taxon>
        <taxon>Bacillati</taxon>
        <taxon>Bacillota</taxon>
        <taxon>Bacilli</taxon>
        <taxon>Bacillales</taxon>
        <taxon>Bacillaceae</taxon>
        <taxon>Evansella</taxon>
    </lineage>
</organism>
<evidence type="ECO:0000256" key="3">
    <source>
        <dbReference type="ARBA" id="ARBA00023163"/>
    </source>
</evidence>
<keyword evidence="3" id="KW-0804">Transcription</keyword>
<dbReference type="Proteomes" id="UP000198935">
    <property type="component" value="Unassembled WGS sequence"/>
</dbReference>
<dbReference type="Pfam" id="PF01418">
    <property type="entry name" value="HTH_6"/>
    <property type="match status" value="1"/>
</dbReference>
<dbReference type="Pfam" id="PF01380">
    <property type="entry name" value="SIS"/>
    <property type="match status" value="1"/>
</dbReference>
<evidence type="ECO:0000313" key="6">
    <source>
        <dbReference type="EMBL" id="SDY26097.1"/>
    </source>
</evidence>
<dbReference type="InterPro" id="IPR036388">
    <property type="entry name" value="WH-like_DNA-bd_sf"/>
</dbReference>
<dbReference type="InterPro" id="IPR009057">
    <property type="entry name" value="Homeodomain-like_sf"/>
</dbReference>
<feature type="domain" description="SIS" evidence="5">
    <location>
        <begin position="119"/>
        <end position="257"/>
    </location>
</feature>
<reference evidence="7" key="1">
    <citation type="submission" date="2016-10" db="EMBL/GenBank/DDBJ databases">
        <authorList>
            <person name="Varghese N."/>
            <person name="Submissions S."/>
        </authorList>
    </citation>
    <scope>NUCLEOTIDE SEQUENCE [LARGE SCALE GENOMIC DNA]</scope>
    <source>
        <strain evidence="7">SP</strain>
    </source>
</reference>
<dbReference type="InterPro" id="IPR046348">
    <property type="entry name" value="SIS_dom_sf"/>
</dbReference>
<dbReference type="GO" id="GO:1901135">
    <property type="term" value="P:carbohydrate derivative metabolic process"/>
    <property type="evidence" value="ECO:0007669"/>
    <property type="project" value="InterPro"/>
</dbReference>
<name>A0A1H3IER4_9BACI</name>
<dbReference type="Gene3D" id="3.40.50.10490">
    <property type="entry name" value="Glucose-6-phosphate isomerase like protein, domain 1"/>
    <property type="match status" value="1"/>
</dbReference>
<dbReference type="STRING" id="1503961.SAMN05421736_101800"/>
<accession>A0A1H3IER4</accession>
<dbReference type="InterPro" id="IPR001347">
    <property type="entry name" value="SIS_dom"/>
</dbReference>
<keyword evidence="2 6" id="KW-0238">DNA-binding</keyword>
<dbReference type="AlphaFoldDB" id="A0A1H3IER4"/>
<dbReference type="EMBL" id="FNPI01000001">
    <property type="protein sequence ID" value="SDY26097.1"/>
    <property type="molecule type" value="Genomic_DNA"/>
</dbReference>
<evidence type="ECO:0000256" key="2">
    <source>
        <dbReference type="ARBA" id="ARBA00023125"/>
    </source>
</evidence>
<proteinExistence type="predicted"/>
<evidence type="ECO:0000313" key="7">
    <source>
        <dbReference type="Proteomes" id="UP000198935"/>
    </source>
</evidence>
<dbReference type="SUPFAM" id="SSF53697">
    <property type="entry name" value="SIS domain"/>
    <property type="match status" value="1"/>
</dbReference>
<keyword evidence="7" id="KW-1185">Reference proteome</keyword>
<protein>
    <submittedName>
        <fullName evidence="6">DNA-binding transcriptional regulator, MurR/RpiR family, contains HTH and SIS domains</fullName>
    </submittedName>
</protein>
<dbReference type="GO" id="GO:0003677">
    <property type="term" value="F:DNA binding"/>
    <property type="evidence" value="ECO:0007669"/>
    <property type="project" value="UniProtKB-KW"/>
</dbReference>
<dbReference type="Gene3D" id="1.10.10.10">
    <property type="entry name" value="Winged helix-like DNA-binding domain superfamily/Winged helix DNA-binding domain"/>
    <property type="match status" value="1"/>
</dbReference>
<evidence type="ECO:0000256" key="1">
    <source>
        <dbReference type="ARBA" id="ARBA00023015"/>
    </source>
</evidence>
<feature type="domain" description="HTH rpiR-type" evidence="4">
    <location>
        <begin position="1"/>
        <end position="74"/>
    </location>
</feature>
<dbReference type="InterPro" id="IPR035472">
    <property type="entry name" value="RpiR-like_SIS"/>
</dbReference>
<dbReference type="InterPro" id="IPR000281">
    <property type="entry name" value="HTH_RpiR"/>
</dbReference>
<evidence type="ECO:0000259" key="5">
    <source>
        <dbReference type="PROSITE" id="PS51464"/>
    </source>
</evidence>
<sequence length="278" mass="31945">MIEFHWNTRKMSRNQLKIADYINKNLQQVLLSTEQEIAAAVEVSIASVSRFWRVAGYDNFKDFKHRIRAKLEVSPAQKMKNIMHKPEGEEIFQYPTLEVVIHHLHQTLTHGYRSNFLQAVKLLHRADRIYLFAPGPSAGLAALMQYRIARFGYDISLLEKGGSELLEDVLHMKKTDVVLLFGFIRLLPEAKVILNRGKKVGYRTILVTDQLVSDFTHQANVTLFASRGELSEFHSMVAPTFLVENLIVALGMENREANLLRLEELSDLRKQYAAELPR</sequence>
<dbReference type="CDD" id="cd05013">
    <property type="entry name" value="SIS_RpiR"/>
    <property type="match status" value="1"/>
</dbReference>
<dbReference type="PANTHER" id="PTHR30514:SF18">
    <property type="entry name" value="RPIR-FAMILY TRANSCRIPTIONAL REGULATOR"/>
    <property type="match status" value="1"/>
</dbReference>